<gene>
    <name evidence="3" type="ORF">CEUSTIGMA_g7116.t1</name>
</gene>
<comment type="caution">
    <text evidence="3">The sequence shown here is derived from an EMBL/GenBank/DDBJ whole genome shotgun (WGS) entry which is preliminary data.</text>
</comment>
<keyword evidence="4" id="KW-1185">Reference proteome</keyword>
<dbReference type="OrthoDB" id="537655at2759"/>
<sequence length="107" mass="11856">MIECSRRRVMSSRENPILGWIQESLGFRNSRNLLAWGVAGAGAYYLWVLPAQRDAAKRKEIVEEWKQKYRDNPSTYPVDKVTKASGSKAPGSESAMTPGPVKETAAG</sequence>
<organism evidence="3 4">
    <name type="scientific">Chlamydomonas eustigma</name>
    <dbReference type="NCBI Taxonomy" id="1157962"/>
    <lineage>
        <taxon>Eukaryota</taxon>
        <taxon>Viridiplantae</taxon>
        <taxon>Chlorophyta</taxon>
        <taxon>core chlorophytes</taxon>
        <taxon>Chlorophyceae</taxon>
        <taxon>CS clade</taxon>
        <taxon>Chlamydomonadales</taxon>
        <taxon>Chlamydomonadaceae</taxon>
        <taxon>Chlamydomonas</taxon>
    </lineage>
</organism>
<keyword evidence="2" id="KW-1133">Transmembrane helix</keyword>
<accession>A0A250X9B1</accession>
<reference evidence="3 4" key="1">
    <citation type="submission" date="2017-08" db="EMBL/GenBank/DDBJ databases">
        <title>Acidophilic green algal genome provides insights into adaptation to an acidic environment.</title>
        <authorList>
            <person name="Hirooka S."/>
            <person name="Hirose Y."/>
            <person name="Kanesaki Y."/>
            <person name="Higuchi S."/>
            <person name="Fujiwara T."/>
            <person name="Onuma R."/>
            <person name="Era A."/>
            <person name="Ohbayashi R."/>
            <person name="Uzuka A."/>
            <person name="Nozaki H."/>
            <person name="Yoshikawa H."/>
            <person name="Miyagishima S.Y."/>
        </authorList>
    </citation>
    <scope>NUCLEOTIDE SEQUENCE [LARGE SCALE GENOMIC DNA]</scope>
    <source>
        <strain evidence="3 4">NIES-2499</strain>
    </source>
</reference>
<dbReference type="AlphaFoldDB" id="A0A250X9B1"/>
<evidence type="ECO:0000256" key="2">
    <source>
        <dbReference type="SAM" id="Phobius"/>
    </source>
</evidence>
<protein>
    <submittedName>
        <fullName evidence="3">Uncharacterized protein</fullName>
    </submittedName>
</protein>
<evidence type="ECO:0000256" key="1">
    <source>
        <dbReference type="SAM" id="MobiDB-lite"/>
    </source>
</evidence>
<dbReference type="EMBL" id="BEGY01000044">
    <property type="protein sequence ID" value="GAX79675.1"/>
    <property type="molecule type" value="Genomic_DNA"/>
</dbReference>
<dbReference type="Proteomes" id="UP000232323">
    <property type="component" value="Unassembled WGS sequence"/>
</dbReference>
<evidence type="ECO:0000313" key="3">
    <source>
        <dbReference type="EMBL" id="GAX79675.1"/>
    </source>
</evidence>
<feature type="region of interest" description="Disordered" evidence="1">
    <location>
        <begin position="71"/>
        <end position="107"/>
    </location>
</feature>
<name>A0A250X9B1_9CHLO</name>
<feature type="transmembrane region" description="Helical" evidence="2">
    <location>
        <begin position="33"/>
        <end position="49"/>
    </location>
</feature>
<keyword evidence="2" id="KW-0472">Membrane</keyword>
<evidence type="ECO:0000313" key="4">
    <source>
        <dbReference type="Proteomes" id="UP000232323"/>
    </source>
</evidence>
<proteinExistence type="predicted"/>
<keyword evidence="2" id="KW-0812">Transmembrane</keyword>